<evidence type="ECO:0000313" key="2">
    <source>
        <dbReference type="EMBL" id="QIA62278.1"/>
    </source>
</evidence>
<proteinExistence type="predicted"/>
<accession>A0A7Z2T0V3</accession>
<feature type="region of interest" description="Disordered" evidence="1">
    <location>
        <begin position="1"/>
        <end position="23"/>
    </location>
</feature>
<sequence length="173" mass="19819">MSLELLQQQAEYESKQKPEKLPNWVSSSNKSIDAWYCLKSLESLCQEYINTHRKPSDFSKTSLWQIRVSHVAKAINVKPATLDMAKGSKWASGFRSALDASNKRLLEDKEKRVGSYLRAKGKGNASKTHDELVKKCQKIQKELEDEKQRNAEELWSNRLSELSLPVRQLLGLN</sequence>
<reference evidence="2 3" key="1">
    <citation type="submission" date="2020-01" db="EMBL/GenBank/DDBJ databases">
        <title>Whole genome and functional gene identification of agarase of Vibrio HN897.</title>
        <authorList>
            <person name="Liu Y."/>
            <person name="Zhao Z."/>
        </authorList>
    </citation>
    <scope>NUCLEOTIDE SEQUENCE [LARGE SCALE GENOMIC DNA]</scope>
    <source>
        <strain evidence="2 3">HN897</strain>
    </source>
</reference>
<organism evidence="2 3">
    <name type="scientific">Vibrio astriarenae</name>
    <dbReference type="NCBI Taxonomy" id="1481923"/>
    <lineage>
        <taxon>Bacteria</taxon>
        <taxon>Pseudomonadati</taxon>
        <taxon>Pseudomonadota</taxon>
        <taxon>Gammaproteobacteria</taxon>
        <taxon>Vibrionales</taxon>
        <taxon>Vibrionaceae</taxon>
        <taxon>Vibrio</taxon>
    </lineage>
</organism>
<dbReference type="RefSeq" id="WP_164647185.1">
    <property type="nucleotide sequence ID" value="NZ_CP047475.1"/>
</dbReference>
<dbReference type="KEGG" id="vas:GT360_01465"/>
<dbReference type="EMBL" id="CP047475">
    <property type="protein sequence ID" value="QIA62278.1"/>
    <property type="molecule type" value="Genomic_DNA"/>
</dbReference>
<dbReference type="Proteomes" id="UP000464262">
    <property type="component" value="Chromosome 1"/>
</dbReference>
<protein>
    <submittedName>
        <fullName evidence="2">Uncharacterized protein</fullName>
    </submittedName>
</protein>
<keyword evidence="3" id="KW-1185">Reference proteome</keyword>
<gene>
    <name evidence="2" type="ORF">GT360_01465</name>
</gene>
<evidence type="ECO:0000256" key="1">
    <source>
        <dbReference type="SAM" id="MobiDB-lite"/>
    </source>
</evidence>
<name>A0A7Z2T0V3_9VIBR</name>
<feature type="compositionally biased region" description="Polar residues" evidence="1">
    <location>
        <begin position="1"/>
        <end position="11"/>
    </location>
</feature>
<evidence type="ECO:0000313" key="3">
    <source>
        <dbReference type="Proteomes" id="UP000464262"/>
    </source>
</evidence>
<dbReference type="AlphaFoldDB" id="A0A7Z2T0V3"/>